<evidence type="ECO:0000313" key="1">
    <source>
        <dbReference type="EMBL" id="CAA2959890.1"/>
    </source>
</evidence>
<protein>
    <submittedName>
        <fullName evidence="1">Uncharacterized protein</fullName>
    </submittedName>
</protein>
<name>A0A8S0Q1Q7_OLEEU</name>
<dbReference type="EMBL" id="CACTIH010000352">
    <property type="protein sequence ID" value="CAA2959890.1"/>
    <property type="molecule type" value="Genomic_DNA"/>
</dbReference>
<evidence type="ECO:0000313" key="2">
    <source>
        <dbReference type="Proteomes" id="UP000594638"/>
    </source>
</evidence>
<reference evidence="1 2" key="1">
    <citation type="submission" date="2019-12" db="EMBL/GenBank/DDBJ databases">
        <authorList>
            <person name="Alioto T."/>
            <person name="Alioto T."/>
            <person name="Gomez Garrido J."/>
        </authorList>
    </citation>
    <scope>NUCLEOTIDE SEQUENCE [LARGE SCALE GENOMIC DNA]</scope>
</reference>
<organism evidence="1 2">
    <name type="scientific">Olea europaea subsp. europaea</name>
    <dbReference type="NCBI Taxonomy" id="158383"/>
    <lineage>
        <taxon>Eukaryota</taxon>
        <taxon>Viridiplantae</taxon>
        <taxon>Streptophyta</taxon>
        <taxon>Embryophyta</taxon>
        <taxon>Tracheophyta</taxon>
        <taxon>Spermatophyta</taxon>
        <taxon>Magnoliopsida</taxon>
        <taxon>eudicotyledons</taxon>
        <taxon>Gunneridae</taxon>
        <taxon>Pentapetalae</taxon>
        <taxon>asterids</taxon>
        <taxon>lamiids</taxon>
        <taxon>Lamiales</taxon>
        <taxon>Oleaceae</taxon>
        <taxon>Oleeae</taxon>
        <taxon>Olea</taxon>
    </lineage>
</organism>
<dbReference type="Gramene" id="OE9A031103T1">
    <property type="protein sequence ID" value="OE9A031103C1"/>
    <property type="gene ID" value="OE9A031103"/>
</dbReference>
<proteinExistence type="predicted"/>
<dbReference type="Proteomes" id="UP000594638">
    <property type="component" value="Unassembled WGS sequence"/>
</dbReference>
<accession>A0A8S0Q1Q7</accession>
<comment type="caution">
    <text evidence="1">The sequence shown here is derived from an EMBL/GenBank/DDBJ whole genome shotgun (WGS) entry which is preliminary data.</text>
</comment>
<keyword evidence="2" id="KW-1185">Reference proteome</keyword>
<sequence length="79" mass="8765">METKIEMEMDEETLKNGDGEEEILKNSALGQTWSLAYIPAHLRRLTAGGPAPKPGESRLVATLMQGPNFSFIEYRGGKR</sequence>
<dbReference type="AlphaFoldDB" id="A0A8S0Q1Q7"/>
<gene>
    <name evidence="1" type="ORF">OLEA9_A031103</name>
</gene>